<dbReference type="InParanoid" id="L9KJ26"/>
<evidence type="ECO:0000313" key="2">
    <source>
        <dbReference type="EMBL" id="ELW62746.1"/>
    </source>
</evidence>
<proteinExistence type="predicted"/>
<protein>
    <submittedName>
        <fullName evidence="2">Uncharacterized protein</fullName>
    </submittedName>
</protein>
<dbReference type="AlphaFoldDB" id="L9KJ26"/>
<keyword evidence="3" id="KW-1185">Reference proteome</keyword>
<feature type="compositionally biased region" description="Polar residues" evidence="1">
    <location>
        <begin position="1"/>
        <end position="13"/>
    </location>
</feature>
<name>L9KJ26_TUPCH</name>
<feature type="region of interest" description="Disordered" evidence="1">
    <location>
        <begin position="1"/>
        <end position="24"/>
    </location>
</feature>
<reference evidence="3" key="1">
    <citation type="submission" date="2012-07" db="EMBL/GenBank/DDBJ databases">
        <title>Genome of the Chinese tree shrew, a rising model animal genetically related to primates.</title>
        <authorList>
            <person name="Zhang G."/>
            <person name="Fan Y."/>
            <person name="Yao Y."/>
            <person name="Huang Z."/>
        </authorList>
    </citation>
    <scope>NUCLEOTIDE SEQUENCE [LARGE SCALE GENOMIC DNA]</scope>
</reference>
<dbReference type="EMBL" id="KB320803">
    <property type="protein sequence ID" value="ELW62746.1"/>
    <property type="molecule type" value="Genomic_DNA"/>
</dbReference>
<gene>
    <name evidence="2" type="ORF">TREES_T100000764</name>
</gene>
<feature type="compositionally biased region" description="Low complexity" evidence="1">
    <location>
        <begin position="14"/>
        <end position="24"/>
    </location>
</feature>
<dbReference type="Proteomes" id="UP000011518">
    <property type="component" value="Unassembled WGS sequence"/>
</dbReference>
<evidence type="ECO:0000313" key="3">
    <source>
        <dbReference type="Proteomes" id="UP000011518"/>
    </source>
</evidence>
<reference evidence="3" key="2">
    <citation type="journal article" date="2013" name="Nat. Commun.">
        <title>Genome of the Chinese tree shrew.</title>
        <authorList>
            <person name="Fan Y."/>
            <person name="Huang Z.Y."/>
            <person name="Cao C.C."/>
            <person name="Chen C.S."/>
            <person name="Chen Y.X."/>
            <person name="Fan D.D."/>
            <person name="He J."/>
            <person name="Hou H.L."/>
            <person name="Hu L."/>
            <person name="Hu X.T."/>
            <person name="Jiang X.T."/>
            <person name="Lai R."/>
            <person name="Lang Y.S."/>
            <person name="Liang B."/>
            <person name="Liao S.G."/>
            <person name="Mu D."/>
            <person name="Ma Y.Y."/>
            <person name="Niu Y.Y."/>
            <person name="Sun X.Q."/>
            <person name="Xia J.Q."/>
            <person name="Xiao J."/>
            <person name="Xiong Z.Q."/>
            <person name="Xu L."/>
            <person name="Yang L."/>
            <person name="Zhang Y."/>
            <person name="Zhao W."/>
            <person name="Zhao X.D."/>
            <person name="Zheng Y.T."/>
            <person name="Zhou J.M."/>
            <person name="Zhu Y.B."/>
            <person name="Zhang G.J."/>
            <person name="Wang J."/>
            <person name="Yao Y.G."/>
        </authorList>
    </citation>
    <scope>NUCLEOTIDE SEQUENCE [LARGE SCALE GENOMIC DNA]</scope>
</reference>
<evidence type="ECO:0000256" key="1">
    <source>
        <dbReference type="SAM" id="MobiDB-lite"/>
    </source>
</evidence>
<accession>L9KJ26</accession>
<sequence length="251" mass="27393">MTSTTISTQQDRPTSTSNNTKNTITTTNKINSTITSNNINTITNTTNNINTGINNTNKSNYEIRQRQGSDPRTQGPIHLEAAHLWLPIGLQTMQSSLPQGLLERFIYQLQSPAMRSGGFHSPHLGRGRGGTQARVLYKDLLANAHYGDPARWFKRSLVLETTRTQKPSVAISAGTLPCTVISEHQGQRLNPKHDFPGDSLTIVGAGLPFQPQDLPPGSEALHTYTPPMDQLVALERQVTLSGATGTPKAFQ</sequence>
<organism evidence="2 3">
    <name type="scientific">Tupaia chinensis</name>
    <name type="common">Chinese tree shrew</name>
    <name type="synonym">Tupaia belangeri chinensis</name>
    <dbReference type="NCBI Taxonomy" id="246437"/>
    <lineage>
        <taxon>Eukaryota</taxon>
        <taxon>Metazoa</taxon>
        <taxon>Chordata</taxon>
        <taxon>Craniata</taxon>
        <taxon>Vertebrata</taxon>
        <taxon>Euteleostomi</taxon>
        <taxon>Mammalia</taxon>
        <taxon>Eutheria</taxon>
        <taxon>Euarchontoglires</taxon>
        <taxon>Scandentia</taxon>
        <taxon>Tupaiidae</taxon>
        <taxon>Tupaia</taxon>
    </lineage>
</organism>